<reference evidence="2 3" key="1">
    <citation type="submission" date="2023-07" db="EMBL/GenBank/DDBJ databases">
        <title>Sequencing the genomes of 1000 actinobacteria strains.</title>
        <authorList>
            <person name="Klenk H.-P."/>
        </authorList>
    </citation>
    <scope>NUCLEOTIDE SEQUENCE [LARGE SCALE GENOMIC DNA]</scope>
    <source>
        <strain evidence="2 3">DSM 44109</strain>
    </source>
</reference>
<dbReference type="InterPro" id="IPR001959">
    <property type="entry name" value="Transposase"/>
</dbReference>
<organism evidence="2 3">
    <name type="scientific">Streptosporangium brasiliense</name>
    <dbReference type="NCBI Taxonomy" id="47480"/>
    <lineage>
        <taxon>Bacteria</taxon>
        <taxon>Bacillati</taxon>
        <taxon>Actinomycetota</taxon>
        <taxon>Actinomycetes</taxon>
        <taxon>Streptosporangiales</taxon>
        <taxon>Streptosporangiaceae</taxon>
        <taxon>Streptosporangium</taxon>
    </lineage>
</organism>
<comment type="caution">
    <text evidence="2">The sequence shown here is derived from an EMBL/GenBank/DDBJ whole genome shotgun (WGS) entry which is preliminary data.</text>
</comment>
<protein>
    <recommendedName>
        <fullName evidence="1">Probable transposase IS891/IS1136/IS1341 domain-containing protein</fullName>
    </recommendedName>
</protein>
<dbReference type="Proteomes" id="UP001230426">
    <property type="component" value="Unassembled WGS sequence"/>
</dbReference>
<proteinExistence type="predicted"/>
<feature type="domain" description="Probable transposase IS891/IS1136/IS1341" evidence="1">
    <location>
        <begin position="44"/>
        <end position="119"/>
    </location>
</feature>
<gene>
    <name evidence="2" type="ORF">J2S55_008368</name>
</gene>
<accession>A0ABT9RII3</accession>
<sequence>MLWLVGSVVWWFDAGVTPTQLARIRQRLETFATEAFTPLARTDQRAKGITYRLAAAQRALARKKPGSTRRRKAVARLAALHATVRRQRLDGAHKAALALVRAYEVIVHEDLQVASMTRRAAPRPDGAGGYLLNGGSAKSGLNRSIVDAGWGCSCGFSRTRLKAPVAN</sequence>
<keyword evidence="3" id="KW-1185">Reference proteome</keyword>
<evidence type="ECO:0000259" key="1">
    <source>
        <dbReference type="Pfam" id="PF01385"/>
    </source>
</evidence>
<dbReference type="EMBL" id="JAUSRB010000002">
    <property type="protein sequence ID" value="MDP9869102.1"/>
    <property type="molecule type" value="Genomic_DNA"/>
</dbReference>
<dbReference type="Pfam" id="PF01385">
    <property type="entry name" value="OrfB_IS605"/>
    <property type="match status" value="1"/>
</dbReference>
<evidence type="ECO:0000313" key="2">
    <source>
        <dbReference type="EMBL" id="MDP9869102.1"/>
    </source>
</evidence>
<evidence type="ECO:0000313" key="3">
    <source>
        <dbReference type="Proteomes" id="UP001230426"/>
    </source>
</evidence>
<name>A0ABT9RII3_9ACTN</name>